<dbReference type="SUPFAM" id="SSF81345">
    <property type="entry name" value="ABC transporter involved in vitamin B12 uptake, BtuC"/>
    <property type="match status" value="1"/>
</dbReference>
<dbReference type="InterPro" id="IPR037294">
    <property type="entry name" value="ABC_BtuC-like"/>
</dbReference>
<feature type="transmembrane region" description="Helical" evidence="8">
    <location>
        <begin position="112"/>
        <end position="131"/>
    </location>
</feature>
<evidence type="ECO:0000256" key="1">
    <source>
        <dbReference type="ARBA" id="ARBA00004651"/>
    </source>
</evidence>
<evidence type="ECO:0000256" key="8">
    <source>
        <dbReference type="SAM" id="Phobius"/>
    </source>
</evidence>
<dbReference type="Gene3D" id="1.10.3470.10">
    <property type="entry name" value="ABC transporter involved in vitamin B12 uptake, BtuC"/>
    <property type="match status" value="1"/>
</dbReference>
<keyword evidence="3" id="KW-0813">Transport</keyword>
<gene>
    <name evidence="9" type="ORF">RIL96_01770</name>
</gene>
<sequence>MTVRRGHDGERMLTLGSRLAVPWTERTAVLAAGAVVLILVLAVLTLAWGPLGVGASEAAALITGEAEASTLFVLERLRGPRVLVAVGVGLAFGISGALFQTVTRNPLGSPDVIGLGAGAGAGVATATLFWPGLVPAPLGALAGAAAAVGLVWFSTGLGFASPARVIITGIGVAAMATALTQYVVAVALRDSASQLAAYLVGSLGTRSMEHVAVIFAALAVLVPAAAALSHRLTPMDMGDQLADSLGVSAVGTRTRAILLGVVLAAAAVSVAGPIAFVALSAPHIARRAARTPGPHLVLSALVGAVIMLAADFLVQHVPLFEGLPVGVITAGVGGVYLGYLLVSTWRRASG</sequence>
<dbReference type="Proteomes" id="UP001251870">
    <property type="component" value="Unassembled WGS sequence"/>
</dbReference>
<evidence type="ECO:0000256" key="2">
    <source>
        <dbReference type="ARBA" id="ARBA00007935"/>
    </source>
</evidence>
<dbReference type="CDD" id="cd06550">
    <property type="entry name" value="TM_ABC_iron-siderophores_like"/>
    <property type="match status" value="1"/>
</dbReference>
<comment type="subcellular location">
    <subcellularLocation>
        <location evidence="1">Cell membrane</location>
        <topology evidence="1">Multi-pass membrane protein</topology>
    </subcellularLocation>
</comment>
<dbReference type="PANTHER" id="PTHR30472">
    <property type="entry name" value="FERRIC ENTEROBACTIN TRANSPORT SYSTEM PERMEASE PROTEIN"/>
    <property type="match status" value="1"/>
</dbReference>
<dbReference type="RefSeq" id="WP_310547275.1">
    <property type="nucleotide sequence ID" value="NZ_JAVKGR010000001.1"/>
</dbReference>
<feature type="transmembrane region" description="Helical" evidence="8">
    <location>
        <begin position="296"/>
        <end position="317"/>
    </location>
</feature>
<feature type="transmembrane region" description="Helical" evidence="8">
    <location>
        <begin position="165"/>
        <end position="188"/>
    </location>
</feature>
<evidence type="ECO:0000313" key="9">
    <source>
        <dbReference type="EMBL" id="MDR8018296.1"/>
    </source>
</evidence>
<evidence type="ECO:0000313" key="10">
    <source>
        <dbReference type="Proteomes" id="UP001251870"/>
    </source>
</evidence>
<evidence type="ECO:0000256" key="3">
    <source>
        <dbReference type="ARBA" id="ARBA00022448"/>
    </source>
</evidence>
<evidence type="ECO:0000256" key="7">
    <source>
        <dbReference type="ARBA" id="ARBA00023136"/>
    </source>
</evidence>
<keyword evidence="4" id="KW-1003">Cell membrane</keyword>
<dbReference type="PANTHER" id="PTHR30472:SF24">
    <property type="entry name" value="FERRIC ENTEROBACTIN TRANSPORT SYSTEM PERMEASE PROTEIN FEPG"/>
    <property type="match status" value="1"/>
</dbReference>
<evidence type="ECO:0000256" key="5">
    <source>
        <dbReference type="ARBA" id="ARBA00022692"/>
    </source>
</evidence>
<name>A0ABU2DPI2_9MICC</name>
<organism evidence="9 10">
    <name type="scientific">Nesterenkonia aerolata</name>
    <dbReference type="NCBI Taxonomy" id="3074079"/>
    <lineage>
        <taxon>Bacteria</taxon>
        <taxon>Bacillati</taxon>
        <taxon>Actinomycetota</taxon>
        <taxon>Actinomycetes</taxon>
        <taxon>Micrococcales</taxon>
        <taxon>Micrococcaceae</taxon>
        <taxon>Nesterenkonia</taxon>
    </lineage>
</organism>
<evidence type="ECO:0000256" key="4">
    <source>
        <dbReference type="ARBA" id="ARBA00022475"/>
    </source>
</evidence>
<keyword evidence="10" id="KW-1185">Reference proteome</keyword>
<keyword evidence="6 8" id="KW-1133">Transmembrane helix</keyword>
<dbReference type="EMBL" id="JAVKGR010000001">
    <property type="protein sequence ID" value="MDR8018296.1"/>
    <property type="molecule type" value="Genomic_DNA"/>
</dbReference>
<keyword evidence="5 8" id="KW-0812">Transmembrane</keyword>
<feature type="transmembrane region" description="Helical" evidence="8">
    <location>
        <begin position="82"/>
        <end position="100"/>
    </location>
</feature>
<keyword evidence="7 8" id="KW-0472">Membrane</keyword>
<accession>A0ABU2DPI2</accession>
<reference evidence="9 10" key="1">
    <citation type="submission" date="2023-09" db="EMBL/GenBank/DDBJ databases">
        <title>Description of three actinobacteria isolated from air of manufacturing shop in a pharmaceutical factory.</title>
        <authorList>
            <person name="Zhang D.-F."/>
        </authorList>
    </citation>
    <scope>NUCLEOTIDE SEQUENCE [LARGE SCALE GENOMIC DNA]</scope>
    <source>
        <strain evidence="9 10">LY-0111</strain>
    </source>
</reference>
<dbReference type="InterPro" id="IPR000522">
    <property type="entry name" value="ABC_transptr_permease_BtuC"/>
</dbReference>
<feature type="transmembrane region" description="Helical" evidence="8">
    <location>
        <begin position="209"/>
        <end position="228"/>
    </location>
</feature>
<protein>
    <submittedName>
        <fullName evidence="9">Iron chelate uptake ABC transporter family permease subunit</fullName>
    </submittedName>
</protein>
<feature type="transmembrane region" description="Helical" evidence="8">
    <location>
        <begin position="28"/>
        <end position="48"/>
    </location>
</feature>
<feature type="transmembrane region" description="Helical" evidence="8">
    <location>
        <begin position="138"/>
        <end position="159"/>
    </location>
</feature>
<feature type="transmembrane region" description="Helical" evidence="8">
    <location>
        <begin position="323"/>
        <end position="342"/>
    </location>
</feature>
<comment type="caution">
    <text evidence="9">The sequence shown here is derived from an EMBL/GenBank/DDBJ whole genome shotgun (WGS) entry which is preliminary data.</text>
</comment>
<comment type="similarity">
    <text evidence="2">Belongs to the binding-protein-dependent transport system permease family. FecCD subfamily.</text>
</comment>
<evidence type="ECO:0000256" key="6">
    <source>
        <dbReference type="ARBA" id="ARBA00022989"/>
    </source>
</evidence>
<proteinExistence type="inferred from homology"/>
<dbReference type="Pfam" id="PF01032">
    <property type="entry name" value="FecCD"/>
    <property type="match status" value="1"/>
</dbReference>
<feature type="transmembrane region" description="Helical" evidence="8">
    <location>
        <begin position="256"/>
        <end position="284"/>
    </location>
</feature>